<comment type="caution">
    <text evidence="10">The sequence shown here is derived from an EMBL/GenBank/DDBJ whole genome shotgun (WGS) entry which is preliminary data.</text>
</comment>
<feature type="domain" description="Glycoside hydrolase family 38 central" evidence="9">
    <location>
        <begin position="565"/>
        <end position="662"/>
    </location>
</feature>
<evidence type="ECO:0000256" key="3">
    <source>
        <dbReference type="ARBA" id="ARBA00022723"/>
    </source>
</evidence>
<name>A0A9W7KZV7_9STRA</name>
<dbReference type="SUPFAM" id="SSF88713">
    <property type="entry name" value="Glycoside hydrolase/deacetylase"/>
    <property type="match status" value="2"/>
</dbReference>
<dbReference type="InterPro" id="IPR028995">
    <property type="entry name" value="Glyco_hydro_57/38_cen_sf"/>
</dbReference>
<dbReference type="InterPro" id="IPR027291">
    <property type="entry name" value="Glyco_hydro_38_N_sf"/>
</dbReference>
<dbReference type="Pfam" id="PF09261">
    <property type="entry name" value="Alpha-mann_mid"/>
    <property type="match status" value="1"/>
</dbReference>
<evidence type="ECO:0000259" key="9">
    <source>
        <dbReference type="SMART" id="SM00872"/>
    </source>
</evidence>
<keyword evidence="4" id="KW-0378">Hydrolase</keyword>
<evidence type="ECO:0000256" key="1">
    <source>
        <dbReference type="ARBA" id="ARBA00001947"/>
    </source>
</evidence>
<dbReference type="Gene3D" id="3.20.110.10">
    <property type="entry name" value="Glycoside hydrolase 38, N terminal domain"/>
    <property type="match status" value="2"/>
</dbReference>
<dbReference type="InterPro" id="IPR015341">
    <property type="entry name" value="Glyco_hydro_38_cen"/>
</dbReference>
<dbReference type="Proteomes" id="UP001165122">
    <property type="component" value="Unassembled WGS sequence"/>
</dbReference>
<keyword evidence="3" id="KW-0479">Metal-binding</keyword>
<feature type="transmembrane region" description="Helical" evidence="8">
    <location>
        <begin position="1111"/>
        <end position="1133"/>
    </location>
</feature>
<evidence type="ECO:0000256" key="7">
    <source>
        <dbReference type="SAM" id="MobiDB-lite"/>
    </source>
</evidence>
<keyword evidence="8" id="KW-0472">Membrane</keyword>
<dbReference type="InterPro" id="IPR011013">
    <property type="entry name" value="Gal_mutarotase_sf_dom"/>
</dbReference>
<reference evidence="11" key="1">
    <citation type="journal article" date="2023" name="Commun. Biol.">
        <title>Genome analysis of Parmales, the sister group of diatoms, reveals the evolutionary specialization of diatoms from phago-mixotrophs to photoautotrophs.</title>
        <authorList>
            <person name="Ban H."/>
            <person name="Sato S."/>
            <person name="Yoshikawa S."/>
            <person name="Yamada K."/>
            <person name="Nakamura Y."/>
            <person name="Ichinomiya M."/>
            <person name="Sato N."/>
            <person name="Blanc-Mathieu R."/>
            <person name="Endo H."/>
            <person name="Kuwata A."/>
            <person name="Ogata H."/>
        </authorList>
    </citation>
    <scope>NUCLEOTIDE SEQUENCE [LARGE SCALE GENOMIC DNA]</scope>
    <source>
        <strain evidence="11">NIES 3700</strain>
    </source>
</reference>
<dbReference type="GO" id="GO:0046872">
    <property type="term" value="F:metal ion binding"/>
    <property type="evidence" value="ECO:0007669"/>
    <property type="project" value="UniProtKB-KW"/>
</dbReference>
<keyword evidence="6" id="KW-0326">Glycosidase</keyword>
<keyword evidence="11" id="KW-1185">Reference proteome</keyword>
<evidence type="ECO:0000313" key="11">
    <source>
        <dbReference type="Proteomes" id="UP001165122"/>
    </source>
</evidence>
<dbReference type="GO" id="GO:0006013">
    <property type="term" value="P:mannose metabolic process"/>
    <property type="evidence" value="ECO:0007669"/>
    <property type="project" value="InterPro"/>
</dbReference>
<evidence type="ECO:0000256" key="5">
    <source>
        <dbReference type="ARBA" id="ARBA00022833"/>
    </source>
</evidence>
<dbReference type="InterPro" id="IPR037094">
    <property type="entry name" value="Glyco_hydro_38_cen_sf"/>
</dbReference>
<keyword evidence="8" id="KW-0812">Transmembrane</keyword>
<keyword evidence="5" id="KW-0862">Zinc</keyword>
<dbReference type="SUPFAM" id="SSF88688">
    <property type="entry name" value="Families 57/38 glycoside transferase middle domain"/>
    <property type="match status" value="1"/>
</dbReference>
<dbReference type="InterPro" id="IPR000602">
    <property type="entry name" value="Glyco_hydro_38_N"/>
</dbReference>
<evidence type="ECO:0000256" key="4">
    <source>
        <dbReference type="ARBA" id="ARBA00022801"/>
    </source>
</evidence>
<dbReference type="EMBL" id="BRXW01000319">
    <property type="protein sequence ID" value="GMI18063.1"/>
    <property type="molecule type" value="Genomic_DNA"/>
</dbReference>
<dbReference type="Gene3D" id="2.70.98.30">
    <property type="entry name" value="Golgi alpha-mannosidase II, domain 4"/>
    <property type="match status" value="1"/>
</dbReference>
<evidence type="ECO:0000256" key="2">
    <source>
        <dbReference type="ARBA" id="ARBA00009792"/>
    </source>
</evidence>
<dbReference type="InterPro" id="IPR011330">
    <property type="entry name" value="Glyco_hydro/deAcase_b/a-brl"/>
</dbReference>
<feature type="region of interest" description="Disordered" evidence="7">
    <location>
        <begin position="998"/>
        <end position="1022"/>
    </location>
</feature>
<evidence type="ECO:0000256" key="6">
    <source>
        <dbReference type="ARBA" id="ARBA00023295"/>
    </source>
</evidence>
<dbReference type="OrthoDB" id="10261055at2759"/>
<dbReference type="SUPFAM" id="SSF74650">
    <property type="entry name" value="Galactose mutarotase-like"/>
    <property type="match status" value="1"/>
</dbReference>
<dbReference type="Pfam" id="PF01074">
    <property type="entry name" value="Glyco_hydro_38N"/>
    <property type="match status" value="1"/>
</dbReference>
<dbReference type="GO" id="GO:0030246">
    <property type="term" value="F:carbohydrate binding"/>
    <property type="evidence" value="ECO:0007669"/>
    <property type="project" value="InterPro"/>
</dbReference>
<dbReference type="PANTHER" id="PTHR11607:SF3">
    <property type="entry name" value="LYSOSOMAL ALPHA-MANNOSIDASE"/>
    <property type="match status" value="1"/>
</dbReference>
<keyword evidence="8" id="KW-1133">Transmembrane helix</keyword>
<dbReference type="GO" id="GO:0004559">
    <property type="term" value="F:alpha-mannosidase activity"/>
    <property type="evidence" value="ECO:0007669"/>
    <property type="project" value="InterPro"/>
</dbReference>
<dbReference type="Gene3D" id="1.20.1270.50">
    <property type="entry name" value="Glycoside hydrolase family 38, central domain"/>
    <property type="match status" value="1"/>
</dbReference>
<organism evidence="10 11">
    <name type="scientific">Triparma laevis f. longispina</name>
    <dbReference type="NCBI Taxonomy" id="1714387"/>
    <lineage>
        <taxon>Eukaryota</taxon>
        <taxon>Sar</taxon>
        <taxon>Stramenopiles</taxon>
        <taxon>Ochrophyta</taxon>
        <taxon>Bolidophyceae</taxon>
        <taxon>Parmales</taxon>
        <taxon>Triparmaceae</taxon>
        <taxon>Triparma</taxon>
    </lineage>
</organism>
<comment type="cofactor">
    <cofactor evidence="1">
        <name>Zn(2+)</name>
        <dbReference type="ChEBI" id="CHEBI:29105"/>
    </cofactor>
</comment>
<evidence type="ECO:0000256" key="8">
    <source>
        <dbReference type="SAM" id="Phobius"/>
    </source>
</evidence>
<dbReference type="SMART" id="SM00872">
    <property type="entry name" value="Alpha-mann_mid"/>
    <property type="match status" value="1"/>
</dbReference>
<protein>
    <recommendedName>
        <fullName evidence="9">Glycoside hydrolase family 38 central domain-containing protein</fullName>
    </recommendedName>
</protein>
<gene>
    <name evidence="10" type="ORF">TrLO_g1189</name>
</gene>
<dbReference type="InterPro" id="IPR050843">
    <property type="entry name" value="Glycosyl_Hydrlase_38"/>
</dbReference>
<dbReference type="PANTHER" id="PTHR11607">
    <property type="entry name" value="ALPHA-MANNOSIDASE"/>
    <property type="match status" value="1"/>
</dbReference>
<evidence type="ECO:0000313" key="10">
    <source>
        <dbReference type="EMBL" id="GMI18063.1"/>
    </source>
</evidence>
<feature type="compositionally biased region" description="Low complexity" evidence="7">
    <location>
        <begin position="1002"/>
        <end position="1022"/>
    </location>
</feature>
<comment type="similarity">
    <text evidence="2">Belongs to the glycosyl hydrolase 38 family.</text>
</comment>
<accession>A0A9W7KZV7</accession>
<sequence length="1500" mass="164044">MLYQQFIQRLASRFSALIGGAESHPTKKISALIFAVFAVLCFLTAKHQSISPTLHITPLSHLDPGWKFTYDEAYLTLAVPIFKQVISELLINPDRTFVMEPVVYVSRFLNDAGSSPISVEVGGFASETEVYTGAVLSALAFRARNLEPGMRQSSKGTKFDTEHLFQYQQLPITTIQSVASKLHSLEAKKDKDRITETWELFVSSDQLECIAGLFKIGTRGKYSESAIRSFLNEYDREVKRMQDLTKRGGIHGSRVWDEEHLNKLIATSNIICANPNLTCNFSCKSLGSAADSTPSTCMLPSYNQAFLFLVKQTKQLEVVGSGWVSHDESLPNYAEVLGSSTLGRGAMRSILSDDVSSSDQNDYDPLSIAWQVDSFGHSVTTAKLFKSIGFRAAVYNRLSYETKKEFIDSKALLFNWASSSSSYSSTTNAEMNRRDKVHPTSLLSVLLRNHYNSPPTRYFETVDEITPNMIDGAAAEIYSWFRTAKSSFPTSHLLYPVGDDNSFLAAAQYFDGFDAVLKVLKNKYNLNAKYSTPTLYLDSVLQEITPDRFPEVTGTLISYSDQAFHSWSGYYSSRVYLKQRIKALSSIIYSAELLNALAMTTTDRAVLERDGGGGWEGSKGNEIRSRYFRLKNARSTLALMMHHDAITGTCSRRVAEDFLRLIYEGRGAAAGVIVSSMRSLGVIEQGRPEDAEGDDDDVEREGVGSEKLGSIDHIVTVGGGAGLADGHNQLGIGSILGLEGAIELSIFNPLERAAVRPATIIVPCGRGGDSRGTWLAVYGDDKSEGMTLENPNWVKSQVFPMLVPSKDGNGMVLDNTGEDEKAGFCKMIMAVSLPAMAGRKVVVFWNEWKKEEGEQPEQDANLHKFGLDGLSSTILTGAQINSEGVTLNLSPNPDLKDNVNDVDFLVNYKKVKDSEFGVTVTTRRTRNGVGESVEMHTRQYVSFPHLNKLSGVGSAGAYVMKWSGFALSRVWLELFGFYLIGAVLFFIARLVIREVKSRRKTTAPSSTSTPSPPSTTTTKSATSLHKMRKHVIKLVITITAGIIIGRSASSSFNNGSLDAFLKPAETTTPKANAKTNNYPFPGPEIPTPQKAYQTVPGLIVIREFGLVSGFFFAYFGGPICTLTFAPAVMLSAASHSLGNPLKQSRVMNLNINTFEADKNLVISISDGLIAFQASILVSDGVVLNLLHHKNGLGLGSVDEDDVDVGKSMYYVESELSVLPKVNTEVVVHYKAVSVGGEKKGWFGGKRKEFFVDDGLTIVKKSYDKSLPTSSNYMPLAHSAGWMGGRETGLTLIGGQPLGVCGVEEDVVEVMIARSLGGDDEKGLGEPLVEEKRTGVMLGVLVGVDGTSTGAGRGGGFVKARQVGANSFRKPVIIMGTSGGKNYYSIMTKLNKMKSIASSNFLGITWPVEVVSMEYWEDEEVGGGGGTYLRLRNANLDGGTREEVDLEWMIKPTRICRVEEVNLDFSPRNKESDEIFGAKVILEAGELKAFRVTVKANMVKI</sequence>
<proteinExistence type="inferred from homology"/>
<feature type="transmembrane region" description="Helical" evidence="8">
    <location>
        <begin position="970"/>
        <end position="992"/>
    </location>
</feature>